<dbReference type="SMART" id="SM01359">
    <property type="entry name" value="A2M_N_2"/>
    <property type="match status" value="1"/>
</dbReference>
<name>Q4RUJ7_TETNG</name>
<dbReference type="InterPro" id="IPR011625">
    <property type="entry name" value="A2M_N_BRD"/>
</dbReference>
<dbReference type="Gene3D" id="2.60.40.690">
    <property type="entry name" value="Alpha-macroglobulin, receptor-binding domain"/>
    <property type="match status" value="1"/>
</dbReference>
<dbReference type="Gene3D" id="2.20.130.20">
    <property type="match status" value="1"/>
</dbReference>
<dbReference type="CDD" id="cd00104">
    <property type="entry name" value="KAZAL_FS"/>
    <property type="match status" value="1"/>
</dbReference>
<dbReference type="GO" id="GO:0007399">
    <property type="term" value="P:nervous system development"/>
    <property type="evidence" value="ECO:0007669"/>
    <property type="project" value="UniProtKB-ARBA"/>
</dbReference>
<dbReference type="Gene3D" id="6.20.50.160">
    <property type="match status" value="1"/>
</dbReference>
<dbReference type="SUPFAM" id="SSF81296">
    <property type="entry name" value="E set domains"/>
    <property type="match status" value="1"/>
</dbReference>
<dbReference type="GO" id="GO:0005615">
    <property type="term" value="C:extracellular space"/>
    <property type="evidence" value="ECO:0007669"/>
    <property type="project" value="InterPro"/>
</dbReference>
<feature type="domain" description="Kazal-like" evidence="6">
    <location>
        <begin position="1707"/>
        <end position="1760"/>
    </location>
</feature>
<dbReference type="PROSITE" id="PS51465">
    <property type="entry name" value="KAZAL_2"/>
    <property type="match status" value="1"/>
</dbReference>
<dbReference type="Gene3D" id="2.60.40.1930">
    <property type="match status" value="1"/>
</dbReference>
<dbReference type="KEGG" id="tng:GSTEN00028770G001"/>
<dbReference type="InterPro" id="IPR036058">
    <property type="entry name" value="Kazal_dom_sf"/>
</dbReference>
<evidence type="ECO:0000313" key="7">
    <source>
        <dbReference type="EMBL" id="CAG07935.1"/>
    </source>
</evidence>
<keyword evidence="2" id="KW-0646">Protease inhibitor</keyword>
<dbReference type="InterPro" id="IPR050473">
    <property type="entry name" value="A2M/Complement_sys"/>
</dbReference>
<accession>Q4RUJ7</accession>
<dbReference type="InterPro" id="IPR014756">
    <property type="entry name" value="Ig_E-set"/>
</dbReference>
<dbReference type="Pfam" id="PF07677">
    <property type="entry name" value="A2M_recep"/>
    <property type="match status" value="1"/>
</dbReference>
<dbReference type="PANTHER" id="PTHR11412">
    <property type="entry name" value="MACROGLOBULIN / COMPLEMENT"/>
    <property type="match status" value="1"/>
</dbReference>
<dbReference type="SMART" id="SM01419">
    <property type="entry name" value="Thiol-ester_cl"/>
    <property type="match status" value="1"/>
</dbReference>
<dbReference type="InterPro" id="IPR001599">
    <property type="entry name" value="Macroglobln_a2"/>
</dbReference>
<dbReference type="SUPFAM" id="SSF49410">
    <property type="entry name" value="Alpha-macroglobulin receptor domain"/>
    <property type="match status" value="1"/>
</dbReference>
<dbReference type="PANTHER" id="PTHR11412:SF139">
    <property type="entry name" value="C3 AND PZP-LIKE ALPHA-2-MACROGLOBULIN DOMAIN-CONTAINING PROTEIN 8"/>
    <property type="match status" value="1"/>
</dbReference>
<reference evidence="7" key="1">
    <citation type="journal article" date="2004" name="Nature">
        <title>Genome duplication in the teleost fish Tetraodon nigroviridis reveals the early vertebrate proto-karyotype.</title>
        <authorList>
            <person name="Jaillon O."/>
            <person name="Aury J.-M."/>
            <person name="Brunet F."/>
            <person name="Petit J.-L."/>
            <person name="Stange-Thomann N."/>
            <person name="Mauceli E."/>
            <person name="Bouneau L."/>
            <person name="Fischer C."/>
            <person name="Ozouf-Costaz C."/>
            <person name="Bernot A."/>
            <person name="Nicaud S."/>
            <person name="Jaffe D."/>
            <person name="Fisher S."/>
            <person name="Lutfalla G."/>
            <person name="Dossat C."/>
            <person name="Segurens B."/>
            <person name="Dasilva C."/>
            <person name="Salanoubat M."/>
            <person name="Levy M."/>
            <person name="Boudet N."/>
            <person name="Castellano S."/>
            <person name="Anthouard V."/>
            <person name="Jubin C."/>
            <person name="Castelli V."/>
            <person name="Katinka M."/>
            <person name="Vacherie B."/>
            <person name="Biemont C."/>
            <person name="Skalli Z."/>
            <person name="Cattolico L."/>
            <person name="Poulain J."/>
            <person name="De Berardinis V."/>
            <person name="Cruaud C."/>
            <person name="Duprat S."/>
            <person name="Brottier P."/>
            <person name="Coutanceau J.-P."/>
            <person name="Gouzy J."/>
            <person name="Parra G."/>
            <person name="Lardier G."/>
            <person name="Chapple C."/>
            <person name="McKernan K.J."/>
            <person name="McEwan P."/>
            <person name="Bosak S."/>
            <person name="Kellis M."/>
            <person name="Volff J.-N."/>
            <person name="Guigo R."/>
            <person name="Zody M.C."/>
            <person name="Mesirov J."/>
            <person name="Lindblad-Toh K."/>
            <person name="Birren B."/>
            <person name="Nusbaum C."/>
            <person name="Kahn D."/>
            <person name="Robinson-Rechavi M."/>
            <person name="Laudet V."/>
            <person name="Schachter V."/>
            <person name="Quetier F."/>
            <person name="Saurin W."/>
            <person name="Scarpelli C."/>
            <person name="Wincker P."/>
            <person name="Lander E.S."/>
            <person name="Weissenbach J."/>
            <person name="Roest Crollius H."/>
        </authorList>
    </citation>
    <scope>NUCLEOTIDE SEQUENCE [LARGE SCALE GENOMIC DNA]</scope>
</reference>
<dbReference type="SMART" id="SM01360">
    <property type="entry name" value="A2M"/>
    <property type="match status" value="1"/>
</dbReference>
<organism evidence="7">
    <name type="scientific">Tetraodon nigroviridis</name>
    <name type="common">Spotted green pufferfish</name>
    <name type="synonym">Chelonodon nigroviridis</name>
    <dbReference type="NCBI Taxonomy" id="99883"/>
    <lineage>
        <taxon>Eukaryota</taxon>
        <taxon>Metazoa</taxon>
        <taxon>Chordata</taxon>
        <taxon>Craniata</taxon>
        <taxon>Vertebrata</taxon>
        <taxon>Euteleostomi</taxon>
        <taxon>Actinopterygii</taxon>
        <taxon>Neopterygii</taxon>
        <taxon>Teleostei</taxon>
        <taxon>Neoteleostei</taxon>
        <taxon>Acanthomorphata</taxon>
        <taxon>Eupercaria</taxon>
        <taxon>Tetraodontiformes</taxon>
        <taxon>Tetradontoidea</taxon>
        <taxon>Tetraodontidae</taxon>
        <taxon>Tetraodon</taxon>
    </lineage>
</organism>
<dbReference type="Pfam" id="PF07648">
    <property type="entry name" value="Kazal_2"/>
    <property type="match status" value="1"/>
</dbReference>
<evidence type="ECO:0000256" key="1">
    <source>
        <dbReference type="ARBA" id="ARBA00010952"/>
    </source>
</evidence>
<keyword evidence="4" id="KW-1015">Disulfide bond</keyword>
<dbReference type="InterPro" id="IPR009048">
    <property type="entry name" value="A-macroglobulin_rcpt-bd"/>
</dbReference>
<keyword evidence="3" id="KW-0722">Serine protease inhibitor</keyword>
<dbReference type="SUPFAM" id="SSF48239">
    <property type="entry name" value="Terpenoid cyclases/Protein prenyltransferases"/>
    <property type="match status" value="1"/>
</dbReference>
<feature type="compositionally biased region" description="Basic and acidic residues" evidence="5">
    <location>
        <begin position="1523"/>
        <end position="1533"/>
    </location>
</feature>
<gene>
    <name evidence="7" type="ORF">GSTENG00028770001</name>
</gene>
<dbReference type="InterPro" id="IPR002350">
    <property type="entry name" value="Kazal_dom"/>
</dbReference>
<dbReference type="Pfam" id="PF07678">
    <property type="entry name" value="TED_complement"/>
    <property type="match status" value="1"/>
</dbReference>
<dbReference type="InterPro" id="IPR013783">
    <property type="entry name" value="Ig-like_fold"/>
</dbReference>
<dbReference type="Pfam" id="PF12248">
    <property type="entry name" value="Methyltransf_FA"/>
    <property type="match status" value="1"/>
</dbReference>
<feature type="region of interest" description="Disordered" evidence="5">
    <location>
        <begin position="1498"/>
        <end position="1547"/>
    </location>
</feature>
<dbReference type="Gene3D" id="3.30.60.30">
    <property type="match status" value="1"/>
</dbReference>
<comment type="caution">
    <text evidence="7">The sequence shown here is derived from an EMBL/GenBank/DDBJ whole genome shotgun (WGS) entry which is preliminary data.</text>
</comment>
<dbReference type="InterPro" id="IPR011626">
    <property type="entry name" value="Alpha-macroglobulin_TED"/>
</dbReference>
<protein>
    <submittedName>
        <fullName evidence="7">(spotted green pufferfish) hypothetical protein</fullName>
    </submittedName>
</protein>
<dbReference type="InterPro" id="IPR019742">
    <property type="entry name" value="MacrogloblnA2_CS"/>
</dbReference>
<evidence type="ECO:0000256" key="2">
    <source>
        <dbReference type="ARBA" id="ARBA00022690"/>
    </source>
</evidence>
<feature type="non-terminal residue" evidence="7">
    <location>
        <position position="1760"/>
    </location>
</feature>
<evidence type="ECO:0000256" key="4">
    <source>
        <dbReference type="ARBA" id="ARBA00023157"/>
    </source>
</evidence>
<dbReference type="InterPro" id="IPR047565">
    <property type="entry name" value="Alpha-macroglob_thiol-ester_cl"/>
</dbReference>
<dbReference type="GO" id="GO:0004867">
    <property type="term" value="F:serine-type endopeptidase inhibitor activity"/>
    <property type="evidence" value="ECO:0007669"/>
    <property type="project" value="UniProtKB-KW"/>
</dbReference>
<dbReference type="InterPro" id="IPR036595">
    <property type="entry name" value="A-macroglobulin_rcpt-bd_sf"/>
</dbReference>
<dbReference type="OrthoDB" id="2142040at2759"/>
<dbReference type="InterPro" id="IPR008930">
    <property type="entry name" value="Terpenoid_cyclase/PrenylTrfase"/>
</dbReference>
<dbReference type="SUPFAM" id="SSF100895">
    <property type="entry name" value="Kazal-type serine protease inhibitors"/>
    <property type="match status" value="1"/>
</dbReference>
<dbReference type="InterPro" id="IPR022041">
    <property type="entry name" value="Methyltransf_FA"/>
</dbReference>
<evidence type="ECO:0000256" key="3">
    <source>
        <dbReference type="ARBA" id="ARBA00022900"/>
    </source>
</evidence>
<comment type="similarity">
    <text evidence="1">Belongs to the protease inhibitor I39 (alpha-2-macroglobulin) family.</text>
</comment>
<dbReference type="Pfam" id="PF07703">
    <property type="entry name" value="A2M_BRD"/>
    <property type="match status" value="1"/>
</dbReference>
<dbReference type="CDD" id="cd02897">
    <property type="entry name" value="A2M_2"/>
    <property type="match status" value="1"/>
</dbReference>
<dbReference type="SMART" id="SM01361">
    <property type="entry name" value="A2M_recep"/>
    <property type="match status" value="1"/>
</dbReference>
<dbReference type="InterPro" id="IPR041813">
    <property type="entry name" value="A2M_TED"/>
</dbReference>
<evidence type="ECO:0000256" key="5">
    <source>
        <dbReference type="SAM" id="MobiDB-lite"/>
    </source>
</evidence>
<dbReference type="Gene3D" id="2.60.40.10">
    <property type="entry name" value="Immunoglobulins"/>
    <property type="match status" value="2"/>
</dbReference>
<reference evidence="7" key="2">
    <citation type="submission" date="2004-02" db="EMBL/GenBank/DDBJ databases">
        <authorList>
            <consortium name="Genoscope"/>
            <consortium name="Whitehead Institute Centre for Genome Research"/>
        </authorList>
    </citation>
    <scope>NUCLEOTIDE SEQUENCE</scope>
</reference>
<proteinExistence type="inferred from homology"/>
<dbReference type="PROSITE" id="PS00477">
    <property type="entry name" value="ALPHA_2_MACROGLOBULIN"/>
    <property type="match status" value="1"/>
</dbReference>
<dbReference type="EMBL" id="CAAE01014995">
    <property type="protein sequence ID" value="CAG07935.1"/>
    <property type="molecule type" value="Genomic_DNA"/>
</dbReference>
<dbReference type="Pfam" id="PF00207">
    <property type="entry name" value="A2M"/>
    <property type="match status" value="1"/>
</dbReference>
<dbReference type="Gene3D" id="1.50.10.20">
    <property type="match status" value="1"/>
</dbReference>
<dbReference type="Gene3D" id="2.60.120.1540">
    <property type="match status" value="1"/>
</dbReference>
<dbReference type="SMART" id="SM00280">
    <property type="entry name" value="KAZAL"/>
    <property type="match status" value="1"/>
</dbReference>
<sequence>MVQWKGLKPICCGVVNMSFPLSDQPVFGEWFVFVEVQGYTYNRSFEVQKYGKAPRTKQNLDRGAEAKVRSAASSLAVMPKFELVIEPPPYIRDLNSCQQASVRARYASRKQRRPFFSCEAGVKVSSSIRYTFGKPVVGKLTVNMTVNGVGYYRQETGHPVIKTMEIKGSANFSLCVKDMMPPDVARPLQGLNGSRQTTFDDSTPVHKQLIDIKYSKDTRKQFKPGLPYKGKVRHGSPAATVVELCHLLHPPLSLQIEVTYPDGSPANGVKVRVKAELTTKDNVYTSELISKDGEATFEIPSIPTAAQYVWLETKVMSIDGKAVGDQYLPSYLSISSWYSPSRCHIQIQSLIVCLQVGQKAKVALKSTCPCNFTLHYEVTSRGNIVLSGQQPSNPTASHRDKRATVTFDMNVHPTHLPLFSSGSFSQAEVDICVSYLHFPVSHSMAPLSHLLVYYVRENGEGVTDSVQIPVQPAFENQVSVSLSANETMPGDPVTLRVHGEKGSCVCVATVDKSLYLLKPDFQLSSDKIFKELADFDVSDAFGIPKDDGHFWWPGLSLRRRRRSSVFPWHWDITKDARFAFTVSTHSTLEPAATSQQQPVGEKKDMFLGCVCFYFSACLTQETGLIVMTDMVSLNHRQSGGMYTDEAVPAFQPHTSTLVAAVHSRPTARTEKRRRTFFPETWVWHCLNVSSETGQAELRLDVPDSITTWVTEAVGLSEEKGLGLARRAELRTFKPFFVDFTLPYSLIRGEQTKVPLTVYNYLPTCAEVHVKVSVPKGIKFVGHPGKHHLTRKKCVPPGEATPTSIVFSVTELGPANITARAIAYSEPSCCSDEFQAAKSSNDVEERRTAIGMDYVRRTVLVEPEGLPREYTYSVFFCPNGQYRSLKFLSFLKCFKNKDSQWSRSSCGRVLISPVCFINAWLLSSSAERIHISTPNKYEYQYVRKPARMTQFQVAVKTHNDAHFALSATPHDSAEMLEIVLGGRQNTRSWISLGKMGEPLVSAATPGILSWDEFRSFWISWRGGVAQVWKTSAIIGWTVFVFNLSAPFLQVGYGLYPSNESVILQWAGSSGQFPLQVRHIGFSTGWGSVGEFKIWRKEDSDENHNEAFTLGVPHNIVPGSERATAFMIGDVMGPTLNNLDKLLRLPFGCGEQNMIHFAPNVFVLKYLQKTRQLSPDVENEATDYLLQGYQRQLTYKRQDGSYSAFGERDSSGSMWLTAFVLKSFAQSRGFIFIDPEELRAAKSWLITHQQSDGSFPAMGRILNKDLQGGIHGKISLTAYVLAALLETGIATEEEKVAVAKAKDFLESNTYSAEDPYTTALSAYALALLRSPYAPLALRRLNHMAITQEGLTHWSLTDSTLTDADTLMGFSDGLSQSVVSAEVEMTAYGLLTYTLLGDVASALPVDTCVALQALSEYAILSYVGGVNLTISLASTNLDFQESFELNRDNKKLLQSARIPSIPTGLFVSAKGEGCCLMQIDVSYNLPDPVSKPAFQLKVDLKEPVQERHTQPSSSSSSRHLPPRSRSRADNRSELNRSRKRRAPIDDDDPAGHQDKLDFHISLEICARWLHSGSSNMAVIEVPMISGFRVDVESLERLLMDKRVGLKRYDLNGRKVLFYFDEIPSQCMTCVAFKAVREYVVGKTAPVPVKIYDYYEPAFEATRFYNVSENSPLARELCDGPTCNEVESSNNHWTGFIQTNQCNNVFGCLQEQHFERCTCYRDCGYDGEPVCGSDGQLYQNLCQMEVFACRNGTRIKQVSLSQCP</sequence>
<evidence type="ECO:0000259" key="6">
    <source>
        <dbReference type="PROSITE" id="PS51465"/>
    </source>
</evidence>